<accession>F4EW56</accession>
<keyword evidence="5 6" id="KW-0472">Membrane</keyword>
<evidence type="ECO:0000256" key="2">
    <source>
        <dbReference type="ARBA" id="ARBA00022481"/>
    </source>
</evidence>
<dbReference type="HOGENOM" id="CLU_1524122_0_0_9"/>
<sequence>MYGCMLLKKKMRQKESGRQGAMAGAFEARDESRCRSGRKKRRPLGEEGFTLLEMLLVICIIGVLAAVAVPKFSQSMTLANTSKIQADLSTLNTAVGLYRAEKGVNPKTLDQLKEYVVNLDALKPPSGKYFLRDKTEAQQAGASYALKEVNGELQATLDEHPLQAFGRAEKKEASGT</sequence>
<dbReference type="Proteomes" id="UP000011124">
    <property type="component" value="Chromosome"/>
</dbReference>
<keyword evidence="4 6" id="KW-1133">Transmembrane helix</keyword>
<protein>
    <recommendedName>
        <fullName evidence="9">Prepilin-type N-terminal cleavage/methylation domain-containing protein</fullName>
    </recommendedName>
</protein>
<dbReference type="AlphaFoldDB" id="F4EW56"/>
<organism evidence="7 8">
    <name type="scientific">Selenomonas sputigena (strain ATCC 35185 / DSM 20758 / CCUG 44933 / VPI D19B-28)</name>
    <dbReference type="NCBI Taxonomy" id="546271"/>
    <lineage>
        <taxon>Bacteria</taxon>
        <taxon>Bacillati</taxon>
        <taxon>Bacillota</taxon>
        <taxon>Negativicutes</taxon>
        <taxon>Selenomonadales</taxon>
        <taxon>Selenomonadaceae</taxon>
        <taxon>Selenomonas</taxon>
    </lineage>
</organism>
<evidence type="ECO:0000256" key="3">
    <source>
        <dbReference type="ARBA" id="ARBA00022692"/>
    </source>
</evidence>
<dbReference type="GO" id="GO:0015627">
    <property type="term" value="C:type II protein secretion system complex"/>
    <property type="evidence" value="ECO:0007669"/>
    <property type="project" value="InterPro"/>
</dbReference>
<dbReference type="InterPro" id="IPR000983">
    <property type="entry name" value="Bac_GSPG_pilin"/>
</dbReference>
<evidence type="ECO:0000256" key="5">
    <source>
        <dbReference type="ARBA" id="ARBA00023136"/>
    </source>
</evidence>
<gene>
    <name evidence="7" type="ordered locus">Selsp_1864</name>
</gene>
<keyword evidence="2" id="KW-0488">Methylation</keyword>
<name>F4EW56_SELS3</name>
<dbReference type="PANTHER" id="PTHR30093:SF44">
    <property type="entry name" value="TYPE II SECRETION SYSTEM CORE PROTEIN G"/>
    <property type="match status" value="1"/>
</dbReference>
<dbReference type="KEGG" id="ssg:Selsp_1864"/>
<dbReference type="SUPFAM" id="SSF54523">
    <property type="entry name" value="Pili subunits"/>
    <property type="match status" value="1"/>
</dbReference>
<comment type="subcellular location">
    <subcellularLocation>
        <location evidence="1">Membrane</location>
        <topology evidence="1">Single-pass membrane protein</topology>
    </subcellularLocation>
</comment>
<dbReference type="InterPro" id="IPR012902">
    <property type="entry name" value="N_methyl_site"/>
</dbReference>
<dbReference type="GO" id="GO:0016020">
    <property type="term" value="C:membrane"/>
    <property type="evidence" value="ECO:0007669"/>
    <property type="project" value="UniProtKB-SubCell"/>
</dbReference>
<dbReference type="GO" id="GO:0015628">
    <property type="term" value="P:protein secretion by the type II secretion system"/>
    <property type="evidence" value="ECO:0007669"/>
    <property type="project" value="InterPro"/>
</dbReference>
<evidence type="ECO:0000256" key="4">
    <source>
        <dbReference type="ARBA" id="ARBA00022989"/>
    </source>
</evidence>
<dbReference type="Gene3D" id="3.30.700.10">
    <property type="entry name" value="Glycoprotein, Type 4 Pilin"/>
    <property type="match status" value="1"/>
</dbReference>
<feature type="transmembrane region" description="Helical" evidence="6">
    <location>
        <begin position="48"/>
        <end position="69"/>
    </location>
</feature>
<keyword evidence="3 6" id="KW-0812">Transmembrane</keyword>
<dbReference type="InterPro" id="IPR045584">
    <property type="entry name" value="Pilin-like"/>
</dbReference>
<dbReference type="EMBL" id="CP002637">
    <property type="protein sequence ID" value="AEC00818.1"/>
    <property type="molecule type" value="Genomic_DNA"/>
</dbReference>
<dbReference type="PRINTS" id="PR00813">
    <property type="entry name" value="BCTERIALGSPG"/>
</dbReference>
<keyword evidence="8" id="KW-1185">Reference proteome</keyword>
<dbReference type="PANTHER" id="PTHR30093">
    <property type="entry name" value="GENERAL SECRETION PATHWAY PROTEIN G"/>
    <property type="match status" value="1"/>
</dbReference>
<evidence type="ECO:0000256" key="1">
    <source>
        <dbReference type="ARBA" id="ARBA00004167"/>
    </source>
</evidence>
<evidence type="ECO:0000256" key="6">
    <source>
        <dbReference type="SAM" id="Phobius"/>
    </source>
</evidence>
<evidence type="ECO:0000313" key="7">
    <source>
        <dbReference type="EMBL" id="AEC00818.1"/>
    </source>
</evidence>
<evidence type="ECO:0000313" key="8">
    <source>
        <dbReference type="Proteomes" id="UP000011124"/>
    </source>
</evidence>
<dbReference type="NCBIfam" id="TIGR02532">
    <property type="entry name" value="IV_pilin_GFxxxE"/>
    <property type="match status" value="1"/>
</dbReference>
<dbReference type="OrthoDB" id="3034673at2"/>
<reference evidence="7 8" key="1">
    <citation type="submission" date="2011-04" db="EMBL/GenBank/DDBJ databases">
        <title>The complete genome of Selenomonas sputigena DSM 20758.</title>
        <authorList>
            <consortium name="US DOE Joint Genome Institute (JGI-PGF)"/>
            <person name="Lucas S."/>
            <person name="Copeland A."/>
            <person name="Lapidus A."/>
            <person name="Bruce D."/>
            <person name="Goodwin L."/>
            <person name="Pitluck S."/>
            <person name="Peters L."/>
            <person name="Kyrpides N."/>
            <person name="Mavromatis K."/>
            <person name="Ivanova N."/>
            <person name="Ovchinnikova G."/>
            <person name="Teshima H."/>
            <person name="Detter J.C."/>
            <person name="Tapia R."/>
            <person name="Han C."/>
            <person name="Land M."/>
            <person name="Hauser L."/>
            <person name="Markowitz V."/>
            <person name="Cheng J.-F."/>
            <person name="Hugenholtz P."/>
            <person name="Woyke T."/>
            <person name="Wu D."/>
            <person name="Gronow S."/>
            <person name="Wellnitz S."/>
            <person name="Schneider S."/>
            <person name="Klenk H.-P."/>
            <person name="Eisen J.A."/>
        </authorList>
    </citation>
    <scope>NUCLEOTIDE SEQUENCE [LARGE SCALE GENOMIC DNA]</scope>
    <source>
        <strain evidence="8">ATCC 35185 / DSM 20758 / VPI D19B-28</strain>
    </source>
</reference>
<evidence type="ECO:0008006" key="9">
    <source>
        <dbReference type="Google" id="ProtNLM"/>
    </source>
</evidence>
<proteinExistence type="predicted"/>
<dbReference type="RefSeq" id="WP_013740980.1">
    <property type="nucleotide sequence ID" value="NC_015437.1"/>
</dbReference>